<keyword evidence="7" id="KW-0378">Hydrolase</keyword>
<name>A0A518AX23_9BACT</name>
<accession>A0A518AX23</accession>
<dbReference type="Pfam" id="PF00005">
    <property type="entry name" value="ABC_tran"/>
    <property type="match status" value="1"/>
</dbReference>
<dbReference type="RefSeq" id="WP_145253267.1">
    <property type="nucleotide sequence ID" value="NZ_CP036279.1"/>
</dbReference>
<evidence type="ECO:0000256" key="5">
    <source>
        <dbReference type="ARBA" id="ARBA00037066"/>
    </source>
</evidence>
<keyword evidence="1" id="KW-0813">Transport</keyword>
<dbReference type="Proteomes" id="UP000317093">
    <property type="component" value="Chromosome"/>
</dbReference>
<evidence type="ECO:0000256" key="3">
    <source>
        <dbReference type="ARBA" id="ARBA00022840"/>
    </source>
</evidence>
<proteinExistence type="predicted"/>
<protein>
    <submittedName>
        <fullName evidence="7">Putative ABC transporter ATP-binding protein YlmA</fullName>
        <ecNumber evidence="7">3.6.3.-</ecNumber>
    </submittedName>
</protein>
<dbReference type="InterPro" id="IPR003593">
    <property type="entry name" value="AAA+_ATPase"/>
</dbReference>
<dbReference type="GO" id="GO:0005524">
    <property type="term" value="F:ATP binding"/>
    <property type="evidence" value="ECO:0007669"/>
    <property type="project" value="UniProtKB-KW"/>
</dbReference>
<evidence type="ECO:0000256" key="1">
    <source>
        <dbReference type="ARBA" id="ARBA00022448"/>
    </source>
</evidence>
<dbReference type="PROSITE" id="PS50893">
    <property type="entry name" value="ABC_TRANSPORTER_2"/>
    <property type="match status" value="1"/>
</dbReference>
<gene>
    <name evidence="7" type="primary">ylmA</name>
    <name evidence="7" type="ORF">Pan216_00570</name>
</gene>
<evidence type="ECO:0000256" key="2">
    <source>
        <dbReference type="ARBA" id="ARBA00022741"/>
    </source>
</evidence>
<evidence type="ECO:0000313" key="7">
    <source>
        <dbReference type="EMBL" id="QDU59230.1"/>
    </source>
</evidence>
<dbReference type="PANTHER" id="PTHR42794:SF1">
    <property type="entry name" value="HEMIN IMPORT ATP-BINDING PROTEIN HMUV"/>
    <property type="match status" value="1"/>
</dbReference>
<keyword evidence="2" id="KW-0547">Nucleotide-binding</keyword>
<dbReference type="SUPFAM" id="SSF52540">
    <property type="entry name" value="P-loop containing nucleoside triphosphate hydrolases"/>
    <property type="match status" value="1"/>
</dbReference>
<evidence type="ECO:0000256" key="4">
    <source>
        <dbReference type="ARBA" id="ARBA00022967"/>
    </source>
</evidence>
<sequence>MHALALEDVSLRVGGVTIVEGLSWSVPTGSRAAVLGPNGCGKSTMIRLVTGYHFPTSGAAYCLGERLGTVPVHELRRSIGLVDPFNQFFDEQRIRVKEMVLTGFFGNFSLDFERPTAAQREATEEALEEVGMARLAGRRFKTLSTGEKRRVLLARALIGEPELLLLDEPTAGLDLRARETMLATTERLKARRPELTIVLVTHHLEELSPATDVVLLMGPAGVIASGHPEEVLTSARVGKAFDCPVEVERTNGRWAWRVEPAVWSGLLGA</sequence>
<dbReference type="OrthoDB" id="9806726at2"/>
<dbReference type="Gene3D" id="3.40.50.300">
    <property type="entry name" value="P-loop containing nucleotide triphosphate hydrolases"/>
    <property type="match status" value="1"/>
</dbReference>
<dbReference type="InterPro" id="IPR003439">
    <property type="entry name" value="ABC_transporter-like_ATP-bd"/>
</dbReference>
<dbReference type="GO" id="GO:0016887">
    <property type="term" value="F:ATP hydrolysis activity"/>
    <property type="evidence" value="ECO:0007669"/>
    <property type="project" value="InterPro"/>
</dbReference>
<organism evidence="7 8">
    <name type="scientific">Kolteria novifilia</name>
    <dbReference type="NCBI Taxonomy" id="2527975"/>
    <lineage>
        <taxon>Bacteria</taxon>
        <taxon>Pseudomonadati</taxon>
        <taxon>Planctomycetota</taxon>
        <taxon>Planctomycetia</taxon>
        <taxon>Kolteriales</taxon>
        <taxon>Kolteriaceae</taxon>
        <taxon>Kolteria</taxon>
    </lineage>
</organism>
<evidence type="ECO:0000259" key="6">
    <source>
        <dbReference type="PROSITE" id="PS50893"/>
    </source>
</evidence>
<keyword evidence="8" id="KW-1185">Reference proteome</keyword>
<dbReference type="InterPro" id="IPR027417">
    <property type="entry name" value="P-loop_NTPase"/>
</dbReference>
<keyword evidence="3 7" id="KW-0067">ATP-binding</keyword>
<dbReference type="KEGG" id="knv:Pan216_00570"/>
<keyword evidence="4" id="KW-1278">Translocase</keyword>
<dbReference type="EMBL" id="CP036279">
    <property type="protein sequence ID" value="QDU59230.1"/>
    <property type="molecule type" value="Genomic_DNA"/>
</dbReference>
<dbReference type="SMART" id="SM00382">
    <property type="entry name" value="AAA"/>
    <property type="match status" value="1"/>
</dbReference>
<dbReference type="PANTHER" id="PTHR42794">
    <property type="entry name" value="HEMIN IMPORT ATP-BINDING PROTEIN HMUV"/>
    <property type="match status" value="1"/>
</dbReference>
<feature type="domain" description="ABC transporter" evidence="6">
    <location>
        <begin position="4"/>
        <end position="244"/>
    </location>
</feature>
<reference evidence="7 8" key="1">
    <citation type="submission" date="2019-02" db="EMBL/GenBank/DDBJ databases">
        <title>Deep-cultivation of Planctomycetes and their phenomic and genomic characterization uncovers novel biology.</title>
        <authorList>
            <person name="Wiegand S."/>
            <person name="Jogler M."/>
            <person name="Boedeker C."/>
            <person name="Pinto D."/>
            <person name="Vollmers J."/>
            <person name="Rivas-Marin E."/>
            <person name="Kohn T."/>
            <person name="Peeters S.H."/>
            <person name="Heuer A."/>
            <person name="Rast P."/>
            <person name="Oberbeckmann S."/>
            <person name="Bunk B."/>
            <person name="Jeske O."/>
            <person name="Meyerdierks A."/>
            <person name="Storesund J.E."/>
            <person name="Kallscheuer N."/>
            <person name="Luecker S."/>
            <person name="Lage O.M."/>
            <person name="Pohl T."/>
            <person name="Merkel B.J."/>
            <person name="Hornburger P."/>
            <person name="Mueller R.-W."/>
            <person name="Bruemmer F."/>
            <person name="Labrenz M."/>
            <person name="Spormann A.M."/>
            <person name="Op den Camp H."/>
            <person name="Overmann J."/>
            <person name="Amann R."/>
            <person name="Jetten M.S.M."/>
            <person name="Mascher T."/>
            <person name="Medema M.H."/>
            <person name="Devos D.P."/>
            <person name="Kaster A.-K."/>
            <person name="Ovreas L."/>
            <person name="Rohde M."/>
            <person name="Galperin M.Y."/>
            <person name="Jogler C."/>
        </authorList>
    </citation>
    <scope>NUCLEOTIDE SEQUENCE [LARGE SCALE GENOMIC DNA]</scope>
    <source>
        <strain evidence="7 8">Pan216</strain>
    </source>
</reference>
<dbReference type="AlphaFoldDB" id="A0A518AX23"/>
<comment type="function">
    <text evidence="5">Part of the ABC transporter complex HmuTUV involved in hemin import. Responsible for energy coupling to the transport system.</text>
</comment>
<evidence type="ECO:0000313" key="8">
    <source>
        <dbReference type="Proteomes" id="UP000317093"/>
    </source>
</evidence>
<dbReference type="EC" id="3.6.3.-" evidence="7"/>